<keyword evidence="7" id="KW-1185">Reference proteome</keyword>
<feature type="region of interest" description="Disordered" evidence="4">
    <location>
        <begin position="123"/>
        <end position="145"/>
    </location>
</feature>
<name>A0A1E7EME0_9STRA</name>
<proteinExistence type="inferred from homology"/>
<dbReference type="GO" id="GO:0006383">
    <property type="term" value="P:transcription by RNA polymerase III"/>
    <property type="evidence" value="ECO:0007669"/>
    <property type="project" value="TreeGrafter"/>
</dbReference>
<protein>
    <submittedName>
        <fullName evidence="6">RBP11-like subunits of RNA polymerase</fullName>
    </submittedName>
</protein>
<evidence type="ECO:0000259" key="5">
    <source>
        <dbReference type="Pfam" id="PF13656"/>
    </source>
</evidence>
<gene>
    <name evidence="6" type="ORF">FRACYDRAFT_174798</name>
</gene>
<dbReference type="Gene3D" id="3.30.1360.10">
    <property type="entry name" value="RNA polymerase, RBP11-like subunit"/>
    <property type="match status" value="1"/>
</dbReference>
<dbReference type="GO" id="GO:0003899">
    <property type="term" value="F:DNA-directed RNA polymerase activity"/>
    <property type="evidence" value="ECO:0007669"/>
    <property type="project" value="InterPro"/>
</dbReference>
<dbReference type="OrthoDB" id="510325at2759"/>
<dbReference type="InParanoid" id="A0A1E7EME0"/>
<comment type="similarity">
    <text evidence="3">Belongs to the archaeal Rpo11/eukaryotic RPB11/RPC19 RNA polymerase subunit family.</text>
</comment>
<dbReference type="GO" id="GO:0005666">
    <property type="term" value="C:RNA polymerase III complex"/>
    <property type="evidence" value="ECO:0007669"/>
    <property type="project" value="TreeGrafter"/>
</dbReference>
<dbReference type="InterPro" id="IPR022905">
    <property type="entry name" value="Rpo11-like"/>
</dbReference>
<evidence type="ECO:0000256" key="2">
    <source>
        <dbReference type="ARBA" id="ARBA00023163"/>
    </source>
</evidence>
<keyword evidence="2" id="KW-0804">Transcription</keyword>
<feature type="domain" description="DNA-directed RNA polymerase RBP11-like dimerisation" evidence="5">
    <location>
        <begin position="29"/>
        <end position="100"/>
    </location>
</feature>
<dbReference type="KEGG" id="fcy:FRACYDRAFT_174798"/>
<sequence>MSVNEVKLKSVDDDKLFVVKGTGPASNRTFAIGNEDHTLGNALRHIMIQNSKVEFCGYSVPHPSEPIVHVRVQTKEPTTAIQALQESCETLYDQCDYVLSQLEAKLPEVTADSKTLQLKLAEMLEEEDDDDDDDDEGAEEVLMEE</sequence>
<keyword evidence="1" id="KW-0240">DNA-directed RNA polymerase</keyword>
<dbReference type="InterPro" id="IPR009025">
    <property type="entry name" value="RBP11-like_dimer"/>
</dbReference>
<evidence type="ECO:0000313" key="6">
    <source>
        <dbReference type="EMBL" id="OEU07090.1"/>
    </source>
</evidence>
<dbReference type="PANTHER" id="PTHR13946">
    <property type="entry name" value="DNA-DIRECTED RNA POLYMERASE I,II,III"/>
    <property type="match status" value="1"/>
</dbReference>
<evidence type="ECO:0000313" key="7">
    <source>
        <dbReference type="Proteomes" id="UP000095751"/>
    </source>
</evidence>
<dbReference type="AlphaFoldDB" id="A0A1E7EME0"/>
<dbReference type="GO" id="GO:0006362">
    <property type="term" value="P:transcription elongation by RNA polymerase I"/>
    <property type="evidence" value="ECO:0007669"/>
    <property type="project" value="TreeGrafter"/>
</dbReference>
<dbReference type="InterPro" id="IPR036603">
    <property type="entry name" value="RBP11-like"/>
</dbReference>
<dbReference type="EMBL" id="KV784391">
    <property type="protein sequence ID" value="OEU07090.1"/>
    <property type="molecule type" value="Genomic_DNA"/>
</dbReference>
<dbReference type="SUPFAM" id="SSF55257">
    <property type="entry name" value="RBP11-like subunits of RNA polymerase"/>
    <property type="match status" value="1"/>
</dbReference>
<dbReference type="InterPro" id="IPR033898">
    <property type="entry name" value="RNAP_AC19"/>
</dbReference>
<dbReference type="Proteomes" id="UP000095751">
    <property type="component" value="Unassembled WGS sequence"/>
</dbReference>
<reference evidence="6 7" key="1">
    <citation type="submission" date="2016-09" db="EMBL/GenBank/DDBJ databases">
        <title>Extensive genetic diversity and differential bi-allelic expression allows diatom success in the polar Southern Ocean.</title>
        <authorList>
            <consortium name="DOE Joint Genome Institute"/>
            <person name="Mock T."/>
            <person name="Otillar R.P."/>
            <person name="Strauss J."/>
            <person name="Dupont C."/>
            <person name="Frickenhaus S."/>
            <person name="Maumus F."/>
            <person name="Mcmullan M."/>
            <person name="Sanges R."/>
            <person name="Schmutz J."/>
            <person name="Toseland A."/>
            <person name="Valas R."/>
            <person name="Veluchamy A."/>
            <person name="Ward B.J."/>
            <person name="Allen A."/>
            <person name="Barry K."/>
            <person name="Falciatore A."/>
            <person name="Ferrante M."/>
            <person name="Fortunato A.E."/>
            <person name="Gloeckner G."/>
            <person name="Gruber A."/>
            <person name="Hipkin R."/>
            <person name="Janech M."/>
            <person name="Kroth P."/>
            <person name="Leese F."/>
            <person name="Lindquist E."/>
            <person name="Lyon B.R."/>
            <person name="Martin J."/>
            <person name="Mayer C."/>
            <person name="Parker M."/>
            <person name="Quesneville H."/>
            <person name="Raymond J."/>
            <person name="Uhlig C."/>
            <person name="Valentin K.U."/>
            <person name="Worden A.Z."/>
            <person name="Armbrust E.V."/>
            <person name="Bowler C."/>
            <person name="Green B."/>
            <person name="Moulton V."/>
            <person name="Van Oosterhout C."/>
            <person name="Grigoriev I."/>
        </authorList>
    </citation>
    <scope>NUCLEOTIDE SEQUENCE [LARGE SCALE GENOMIC DNA]</scope>
    <source>
        <strain evidence="6 7">CCMP1102</strain>
    </source>
</reference>
<evidence type="ECO:0000256" key="3">
    <source>
        <dbReference type="ARBA" id="ARBA00025751"/>
    </source>
</evidence>
<dbReference type="HAMAP" id="MF_00261">
    <property type="entry name" value="RNApol_arch_Rpo11"/>
    <property type="match status" value="1"/>
</dbReference>
<evidence type="ECO:0000256" key="4">
    <source>
        <dbReference type="SAM" id="MobiDB-lite"/>
    </source>
</evidence>
<dbReference type="Pfam" id="PF13656">
    <property type="entry name" value="RNA_pol_L_2"/>
    <property type="match status" value="1"/>
</dbReference>
<evidence type="ECO:0000256" key="1">
    <source>
        <dbReference type="ARBA" id="ARBA00022478"/>
    </source>
</evidence>
<dbReference type="GO" id="GO:0046983">
    <property type="term" value="F:protein dimerization activity"/>
    <property type="evidence" value="ECO:0007669"/>
    <property type="project" value="InterPro"/>
</dbReference>
<dbReference type="GO" id="GO:0005736">
    <property type="term" value="C:RNA polymerase I complex"/>
    <property type="evidence" value="ECO:0007669"/>
    <property type="project" value="TreeGrafter"/>
</dbReference>
<dbReference type="CDD" id="cd07029">
    <property type="entry name" value="RNAP_I_III_AC19"/>
    <property type="match status" value="1"/>
</dbReference>
<dbReference type="PANTHER" id="PTHR13946:SF28">
    <property type="entry name" value="DNA-DIRECTED RNA POLYMERASES I AND III SUBUNIT RPAC2"/>
    <property type="match status" value="1"/>
</dbReference>
<accession>A0A1E7EME0</accession>
<organism evidence="6 7">
    <name type="scientific">Fragilariopsis cylindrus CCMP1102</name>
    <dbReference type="NCBI Taxonomy" id="635003"/>
    <lineage>
        <taxon>Eukaryota</taxon>
        <taxon>Sar</taxon>
        <taxon>Stramenopiles</taxon>
        <taxon>Ochrophyta</taxon>
        <taxon>Bacillariophyta</taxon>
        <taxon>Bacillariophyceae</taxon>
        <taxon>Bacillariophycidae</taxon>
        <taxon>Bacillariales</taxon>
        <taxon>Bacillariaceae</taxon>
        <taxon>Fragilariopsis</taxon>
    </lineage>
</organism>
<dbReference type="FunCoup" id="A0A1E7EME0">
    <property type="interactions" value="194"/>
</dbReference>